<reference evidence="2 3" key="1">
    <citation type="submission" date="2016-02" db="EMBL/GenBank/DDBJ databases">
        <title>Genome analysis of coral dinoflagellate symbionts highlights evolutionary adaptations to a symbiotic lifestyle.</title>
        <authorList>
            <person name="Aranda M."/>
            <person name="Li Y."/>
            <person name="Liew Y.J."/>
            <person name="Baumgarten S."/>
            <person name="Simakov O."/>
            <person name="Wilson M."/>
            <person name="Piel J."/>
            <person name="Ashoor H."/>
            <person name="Bougouffa S."/>
            <person name="Bajic V.B."/>
            <person name="Ryu T."/>
            <person name="Ravasi T."/>
            <person name="Bayer T."/>
            <person name="Micklem G."/>
            <person name="Kim H."/>
            <person name="Bhak J."/>
            <person name="Lajeunesse T.C."/>
            <person name="Voolstra C.R."/>
        </authorList>
    </citation>
    <scope>NUCLEOTIDE SEQUENCE [LARGE SCALE GENOMIC DNA]</scope>
    <source>
        <strain evidence="2 3">CCMP2467</strain>
    </source>
</reference>
<dbReference type="PROSITE" id="PS50994">
    <property type="entry name" value="INTEGRASE"/>
    <property type="match status" value="1"/>
</dbReference>
<dbReference type="OrthoDB" id="1935484at2759"/>
<dbReference type="Proteomes" id="UP000186817">
    <property type="component" value="Unassembled WGS sequence"/>
</dbReference>
<feature type="domain" description="Integrase catalytic" evidence="1">
    <location>
        <begin position="106"/>
        <end position="274"/>
    </location>
</feature>
<proteinExistence type="predicted"/>
<dbReference type="GO" id="GO:0015074">
    <property type="term" value="P:DNA integration"/>
    <property type="evidence" value="ECO:0007669"/>
    <property type="project" value="InterPro"/>
</dbReference>
<gene>
    <name evidence="2" type="primary">GIP</name>
    <name evidence="2" type="ORF">AK812_SmicGene30275</name>
</gene>
<accession>A0A1Q9CZR7</accession>
<evidence type="ECO:0000313" key="2">
    <source>
        <dbReference type="EMBL" id="OLP88408.1"/>
    </source>
</evidence>
<dbReference type="EMBL" id="LSRX01000816">
    <property type="protein sequence ID" value="OLP88408.1"/>
    <property type="molecule type" value="Genomic_DNA"/>
</dbReference>
<dbReference type="InterPro" id="IPR012337">
    <property type="entry name" value="RNaseH-like_sf"/>
</dbReference>
<dbReference type="InterPro" id="IPR001584">
    <property type="entry name" value="Integrase_cat-core"/>
</dbReference>
<dbReference type="Gene3D" id="3.30.420.10">
    <property type="entry name" value="Ribonuclease H-like superfamily/Ribonuclease H"/>
    <property type="match status" value="1"/>
</dbReference>
<comment type="caution">
    <text evidence="2">The sequence shown here is derived from an EMBL/GenBank/DDBJ whole genome shotgun (WGS) entry which is preliminary data.</text>
</comment>
<organism evidence="2 3">
    <name type="scientific">Symbiodinium microadriaticum</name>
    <name type="common">Dinoflagellate</name>
    <name type="synonym">Zooxanthella microadriatica</name>
    <dbReference type="NCBI Taxonomy" id="2951"/>
    <lineage>
        <taxon>Eukaryota</taxon>
        <taxon>Sar</taxon>
        <taxon>Alveolata</taxon>
        <taxon>Dinophyceae</taxon>
        <taxon>Suessiales</taxon>
        <taxon>Symbiodiniaceae</taxon>
        <taxon>Symbiodinium</taxon>
    </lineage>
</organism>
<sequence>MAMQSIPQRSLIRPDLLEVADGEAHVSSKRLVVSKHAHWRHVTGDDAIMESPVTSAHVTGNQQTDQPMTQALEDPTEVDEEELLEDVPMGDAERSLRSGLAYDGITFEVPRGRRLSTAIQVHLDCICVHDSVPESHWFLSIVDRATSYHVVELLRDHTPIELNKAFDRAWAKWAGPPLRVSVDFEGGFRGKEFWTKVGEAGTSLVSIAGTAHWQAGKVERHNQTVKDMLRTVIRQTGAKGREQMKGVAREVGWAKNSLVREHGWAPNALVFGKEPRVFGELHSQGEPNAFHPRVGDADSEVARRMRYRYHAKIEYIKSQARHMLARTAHNRVRKITNPRIGQLVFFWRAEKKKEPSRWVGPGYIVGLQGHNAWVAVGGRCFLVAGEHLREACGDEKHYGDPQIQKAIALFKKVPEEATFEDLTGQQPPAEEPSTMEDQPMCQDVARDIGDVAEGAADLPTSLAKLAGTVGWNHDELGNPLLVTYQAWAFRTPESKYEAHRFPYRSTWARFEGEWSCLERECKWIEMSNPHEFLPRAPAEILITVFHGRTRKEMCLEDVPYFIKRHKAGEHQVQTVQLGGVIGKNKLKRMMEKEIPYDQIPESEREVYRQAEEKEWGSWNQYESCEVLSEEESSRLERECPSRILPSRYVYRNKNAGLVDEAGKALPTRAKARLCLQGHLCPDSRSGQVQVDSPTVERVSTMLFLHMVVSFGWLKHWYIGDISNAFLQGAPLQGKPMYMRPPKQGLKGVGPGQLLRLLKPVYGRPDAPRAWYEELAKVLVQEIGFSKSQIDPAMFMLRNQQGVLVGCMIVHVDDLMVCHDGSTFATQAVERLGKRFPFGTWENVSEKPSGVTYCGKEIKIVKDNSGEYVSLSQNAFLDGRLQEMEIAKERRKSPESLATPEEMANYRSVVGSLQWLATQSRPDLCFETNQLQKRISDLRVCDLIRANKAVREADSNRMQIVFRDLGRDAQLVVYTDAGLYSSVGVEIDERECEDLLLSDKSKRLVYSQKGAVVGFVRKGSTDIRGELAHINVLDWRSTTNKRVIESSFCAETHAALMAIGMGHFCQVLMSELRFGSDVVGAVEDDGWNDLVAMSLITDCKSIYDTVHKDGQHVSDKSGVIQAVLLCVSF</sequence>
<keyword evidence="3" id="KW-1185">Reference proteome</keyword>
<dbReference type="AlphaFoldDB" id="A0A1Q9CZR7"/>
<dbReference type="InterPro" id="IPR036397">
    <property type="entry name" value="RNaseH_sf"/>
</dbReference>
<evidence type="ECO:0000313" key="3">
    <source>
        <dbReference type="Proteomes" id="UP000186817"/>
    </source>
</evidence>
<dbReference type="InterPro" id="IPR013103">
    <property type="entry name" value="RVT_2"/>
</dbReference>
<evidence type="ECO:0000259" key="1">
    <source>
        <dbReference type="PROSITE" id="PS50994"/>
    </source>
</evidence>
<dbReference type="Pfam" id="PF07727">
    <property type="entry name" value="RVT_2"/>
    <property type="match status" value="1"/>
</dbReference>
<dbReference type="GO" id="GO:0003676">
    <property type="term" value="F:nucleic acid binding"/>
    <property type="evidence" value="ECO:0007669"/>
    <property type="project" value="InterPro"/>
</dbReference>
<protein>
    <submittedName>
        <fullName evidence="2">Copia protein</fullName>
    </submittedName>
</protein>
<name>A0A1Q9CZR7_SYMMI</name>
<dbReference type="SUPFAM" id="SSF53098">
    <property type="entry name" value="Ribonuclease H-like"/>
    <property type="match status" value="1"/>
</dbReference>